<feature type="binding site" evidence="13">
    <location>
        <begin position="66"/>
        <end position="73"/>
    </location>
    <ligand>
        <name>ATP</name>
        <dbReference type="ChEBI" id="CHEBI:30616"/>
    </ligand>
</feature>
<dbReference type="Pfam" id="PF02606">
    <property type="entry name" value="LpxK"/>
    <property type="match status" value="1"/>
</dbReference>
<evidence type="ECO:0000256" key="4">
    <source>
        <dbReference type="ARBA" id="ARBA00016436"/>
    </source>
</evidence>
<keyword evidence="5 13" id="KW-0444">Lipid biosynthesis</keyword>
<reference evidence="14" key="1">
    <citation type="submission" date="2020-07" db="EMBL/GenBank/DDBJ databases">
        <title>Huge and variable diversity of episymbiotic CPR bacteria and DPANN archaea in groundwater ecosystems.</title>
        <authorList>
            <person name="He C.Y."/>
            <person name="Keren R."/>
            <person name="Whittaker M."/>
            <person name="Farag I.F."/>
            <person name="Doudna J."/>
            <person name="Cate J.H.D."/>
            <person name="Banfield J.F."/>
        </authorList>
    </citation>
    <scope>NUCLEOTIDE SEQUENCE</scope>
    <source>
        <strain evidence="14">NC_groundwater_763_Ag_S-0.2um_68_21</strain>
    </source>
</reference>
<proteinExistence type="inferred from homology"/>
<protein>
    <recommendedName>
        <fullName evidence="4 13">Tetraacyldisaccharide 4'-kinase</fullName>
        <ecNumber evidence="3 13">2.7.1.130</ecNumber>
    </recommendedName>
    <alternativeName>
        <fullName evidence="12 13">Lipid A 4'-kinase</fullName>
    </alternativeName>
</protein>
<keyword evidence="8 13" id="KW-0547">Nucleotide-binding</keyword>
<dbReference type="GO" id="GO:0009245">
    <property type="term" value="P:lipid A biosynthetic process"/>
    <property type="evidence" value="ECO:0007669"/>
    <property type="project" value="UniProtKB-UniRule"/>
</dbReference>
<dbReference type="PANTHER" id="PTHR42724:SF1">
    <property type="entry name" value="TETRAACYLDISACCHARIDE 4'-KINASE, MITOCHONDRIAL-RELATED"/>
    <property type="match status" value="1"/>
</dbReference>
<dbReference type="EC" id="2.7.1.130" evidence="3 13"/>
<sequence length="362" mass="38043">MTRDPLVMALEGEPDAPAWARAFAWWLAPAGILYRGGMALRRRLYERGALASRSVPAPVLSVGNLTLGGTGKTPAVAWLIGRLLEAGLRPAVMSRGYRGGAAEVKVVGDGRGNFLPSPPAGDEAAMLARRFPSVPVLTGAVRADAAERAVREFGAEAIVLDDGFQHLALRRVWDLVLVRGERPWGNGRVFPAGALREPRSALRRAGAVLVMGRQGPGTGAEIASLAPGVPAFTGRLAPEALLDGEGRPAEGLESLRGRRIVAVSGIARSEGFAAMLAGLGAEITEHHAYPDHTAYGPLDAARLEESLRRTGADLLLTTEKDAVKLAPLLAGGPLRALRIGLEVEEGETLARLAREAAGRLSS</sequence>
<dbReference type="AlphaFoldDB" id="A0A932MPM7"/>
<name>A0A932MPM7_UNCTE</name>
<keyword evidence="10 13" id="KW-0067">ATP-binding</keyword>
<dbReference type="EMBL" id="JACPUR010000017">
    <property type="protein sequence ID" value="MBI3127301.1"/>
    <property type="molecule type" value="Genomic_DNA"/>
</dbReference>
<organism evidence="14 15">
    <name type="scientific">Tectimicrobiota bacterium</name>
    <dbReference type="NCBI Taxonomy" id="2528274"/>
    <lineage>
        <taxon>Bacteria</taxon>
        <taxon>Pseudomonadati</taxon>
        <taxon>Nitrospinota/Tectimicrobiota group</taxon>
        <taxon>Candidatus Tectimicrobiota</taxon>
    </lineage>
</organism>
<dbReference type="GO" id="GO:0005524">
    <property type="term" value="F:ATP binding"/>
    <property type="evidence" value="ECO:0007669"/>
    <property type="project" value="UniProtKB-UniRule"/>
</dbReference>
<dbReference type="GO" id="GO:0005886">
    <property type="term" value="C:plasma membrane"/>
    <property type="evidence" value="ECO:0007669"/>
    <property type="project" value="TreeGrafter"/>
</dbReference>
<evidence type="ECO:0000256" key="5">
    <source>
        <dbReference type="ARBA" id="ARBA00022516"/>
    </source>
</evidence>
<evidence type="ECO:0000256" key="13">
    <source>
        <dbReference type="HAMAP-Rule" id="MF_00409"/>
    </source>
</evidence>
<dbReference type="HAMAP" id="MF_00409">
    <property type="entry name" value="LpxK"/>
    <property type="match status" value="1"/>
</dbReference>
<dbReference type="InterPro" id="IPR003758">
    <property type="entry name" value="LpxK"/>
</dbReference>
<dbReference type="InterPro" id="IPR027417">
    <property type="entry name" value="P-loop_NTPase"/>
</dbReference>
<evidence type="ECO:0000313" key="15">
    <source>
        <dbReference type="Proteomes" id="UP000782312"/>
    </source>
</evidence>
<evidence type="ECO:0000256" key="11">
    <source>
        <dbReference type="ARBA" id="ARBA00023098"/>
    </source>
</evidence>
<comment type="similarity">
    <text evidence="13">Belongs to the LpxK family.</text>
</comment>
<dbReference type="SUPFAM" id="SSF52540">
    <property type="entry name" value="P-loop containing nucleoside triphosphate hydrolases"/>
    <property type="match status" value="1"/>
</dbReference>
<evidence type="ECO:0000256" key="8">
    <source>
        <dbReference type="ARBA" id="ARBA00022741"/>
    </source>
</evidence>
<keyword evidence="11 13" id="KW-0443">Lipid metabolism</keyword>
<dbReference type="PANTHER" id="PTHR42724">
    <property type="entry name" value="TETRAACYLDISACCHARIDE 4'-KINASE"/>
    <property type="match status" value="1"/>
</dbReference>
<evidence type="ECO:0000256" key="12">
    <source>
        <dbReference type="ARBA" id="ARBA00029757"/>
    </source>
</evidence>
<keyword evidence="9 13" id="KW-0418">Kinase</keyword>
<evidence type="ECO:0000256" key="1">
    <source>
        <dbReference type="ARBA" id="ARBA00002274"/>
    </source>
</evidence>
<comment type="caution">
    <text evidence="14">The sequence shown here is derived from an EMBL/GenBank/DDBJ whole genome shotgun (WGS) entry which is preliminary data.</text>
</comment>
<evidence type="ECO:0000256" key="7">
    <source>
        <dbReference type="ARBA" id="ARBA00022679"/>
    </source>
</evidence>
<dbReference type="GO" id="GO:0009029">
    <property type="term" value="F:lipid-A 4'-kinase activity"/>
    <property type="evidence" value="ECO:0007669"/>
    <property type="project" value="UniProtKB-UniRule"/>
</dbReference>
<evidence type="ECO:0000256" key="2">
    <source>
        <dbReference type="ARBA" id="ARBA00004870"/>
    </source>
</evidence>
<gene>
    <name evidence="13 14" type="primary">lpxK</name>
    <name evidence="14" type="ORF">HYZ11_06830</name>
</gene>
<dbReference type="Proteomes" id="UP000782312">
    <property type="component" value="Unassembled WGS sequence"/>
</dbReference>
<evidence type="ECO:0000256" key="9">
    <source>
        <dbReference type="ARBA" id="ARBA00022777"/>
    </source>
</evidence>
<comment type="catalytic activity">
    <reaction evidence="13">
        <text>a lipid A disaccharide + ATP = a lipid IVA + ADP + H(+)</text>
        <dbReference type="Rhea" id="RHEA:67840"/>
        <dbReference type="ChEBI" id="CHEBI:15378"/>
        <dbReference type="ChEBI" id="CHEBI:30616"/>
        <dbReference type="ChEBI" id="CHEBI:176343"/>
        <dbReference type="ChEBI" id="CHEBI:176425"/>
        <dbReference type="ChEBI" id="CHEBI:456216"/>
        <dbReference type="EC" id="2.7.1.130"/>
    </reaction>
</comment>
<dbReference type="NCBIfam" id="TIGR00682">
    <property type="entry name" value="lpxK"/>
    <property type="match status" value="1"/>
</dbReference>
<evidence type="ECO:0000256" key="10">
    <source>
        <dbReference type="ARBA" id="ARBA00022840"/>
    </source>
</evidence>
<evidence type="ECO:0000256" key="3">
    <source>
        <dbReference type="ARBA" id="ARBA00012071"/>
    </source>
</evidence>
<keyword evidence="7 13" id="KW-0808">Transferase</keyword>
<evidence type="ECO:0000256" key="6">
    <source>
        <dbReference type="ARBA" id="ARBA00022556"/>
    </source>
</evidence>
<dbReference type="GO" id="GO:0009244">
    <property type="term" value="P:lipopolysaccharide core region biosynthetic process"/>
    <property type="evidence" value="ECO:0007669"/>
    <property type="project" value="TreeGrafter"/>
</dbReference>
<evidence type="ECO:0000313" key="14">
    <source>
        <dbReference type="EMBL" id="MBI3127301.1"/>
    </source>
</evidence>
<keyword evidence="6 13" id="KW-0441">Lipid A biosynthesis</keyword>
<accession>A0A932MPM7</accession>
<comment type="function">
    <text evidence="1 13">Transfers the gamma-phosphate of ATP to the 4'-position of a tetraacyldisaccharide 1-phosphate intermediate (termed DS-1-P) to form tetraacyldisaccharide 1,4'-bis-phosphate (lipid IVA).</text>
</comment>
<comment type="pathway">
    <text evidence="2 13">Glycolipid biosynthesis; lipid IV(A) biosynthesis; lipid IV(A) from (3R)-3-hydroxytetradecanoyl-[acyl-carrier-protein] and UDP-N-acetyl-alpha-D-glucosamine: step 6/6.</text>
</comment>